<organism evidence="1 2">
    <name type="scientific">Eumeta variegata</name>
    <name type="common">Bagworm moth</name>
    <name type="synonym">Eumeta japonica</name>
    <dbReference type="NCBI Taxonomy" id="151549"/>
    <lineage>
        <taxon>Eukaryota</taxon>
        <taxon>Metazoa</taxon>
        <taxon>Ecdysozoa</taxon>
        <taxon>Arthropoda</taxon>
        <taxon>Hexapoda</taxon>
        <taxon>Insecta</taxon>
        <taxon>Pterygota</taxon>
        <taxon>Neoptera</taxon>
        <taxon>Endopterygota</taxon>
        <taxon>Lepidoptera</taxon>
        <taxon>Glossata</taxon>
        <taxon>Ditrysia</taxon>
        <taxon>Tineoidea</taxon>
        <taxon>Psychidae</taxon>
        <taxon>Oiketicinae</taxon>
        <taxon>Eumeta</taxon>
    </lineage>
</organism>
<keyword evidence="2" id="KW-1185">Reference proteome</keyword>
<sequence length="94" mass="10596">MPVCSDNNRWQGDIYIQLGCRGKVTEAKLETALFMVCHPETSRVEERLRSQRGGIRAARANRCRFPISSQKYAECATASAARPSALSLVHFDYF</sequence>
<evidence type="ECO:0000313" key="1">
    <source>
        <dbReference type="EMBL" id="GBP24868.1"/>
    </source>
</evidence>
<evidence type="ECO:0000313" key="2">
    <source>
        <dbReference type="Proteomes" id="UP000299102"/>
    </source>
</evidence>
<proteinExistence type="predicted"/>
<comment type="caution">
    <text evidence="1">The sequence shown here is derived from an EMBL/GenBank/DDBJ whole genome shotgun (WGS) entry which is preliminary data.</text>
</comment>
<name>A0A4C1UER1_EUMVA</name>
<dbReference type="AlphaFoldDB" id="A0A4C1UER1"/>
<gene>
    <name evidence="1" type="ORF">EVAR_14201_1</name>
</gene>
<reference evidence="1 2" key="1">
    <citation type="journal article" date="2019" name="Commun. Biol.">
        <title>The bagworm genome reveals a unique fibroin gene that provides high tensile strength.</title>
        <authorList>
            <person name="Kono N."/>
            <person name="Nakamura H."/>
            <person name="Ohtoshi R."/>
            <person name="Tomita M."/>
            <person name="Numata K."/>
            <person name="Arakawa K."/>
        </authorList>
    </citation>
    <scope>NUCLEOTIDE SEQUENCE [LARGE SCALE GENOMIC DNA]</scope>
</reference>
<accession>A0A4C1UER1</accession>
<protein>
    <submittedName>
        <fullName evidence="1">Uncharacterized protein</fullName>
    </submittedName>
</protein>
<dbReference type="EMBL" id="BGZK01000166">
    <property type="protein sequence ID" value="GBP24868.1"/>
    <property type="molecule type" value="Genomic_DNA"/>
</dbReference>
<dbReference type="Proteomes" id="UP000299102">
    <property type="component" value="Unassembled WGS sequence"/>
</dbReference>